<organism evidence="1 2">
    <name type="scientific">Debaryomyces hansenii (strain ATCC 36239 / CBS 767 / BCRC 21394 / JCM 1990 / NBRC 0083 / IGC 2968)</name>
    <name type="common">Yeast</name>
    <name type="synonym">Torulaspora hansenii</name>
    <dbReference type="NCBI Taxonomy" id="284592"/>
    <lineage>
        <taxon>Eukaryota</taxon>
        <taxon>Fungi</taxon>
        <taxon>Dikarya</taxon>
        <taxon>Ascomycota</taxon>
        <taxon>Saccharomycotina</taxon>
        <taxon>Pichiomycetes</taxon>
        <taxon>Debaryomycetaceae</taxon>
        <taxon>Debaryomyces</taxon>
    </lineage>
</organism>
<gene>
    <name evidence="1" type="ordered locus">DEHA2E09306g</name>
</gene>
<dbReference type="EMBL" id="CR382137">
    <property type="protein sequence ID" value="CAG87949.1"/>
    <property type="molecule type" value="Genomic_DNA"/>
</dbReference>
<dbReference type="eggNOG" id="ENOG502RQB9">
    <property type="taxonomic scope" value="Eukaryota"/>
</dbReference>
<keyword evidence="2" id="KW-1185">Reference proteome</keyword>
<dbReference type="InParanoid" id="Q6BQ07"/>
<dbReference type="RefSeq" id="XP_459713.1">
    <property type="nucleotide sequence ID" value="XM_459713.1"/>
</dbReference>
<dbReference type="HOGENOM" id="CLU_099495_0_0_1"/>
<dbReference type="AlphaFoldDB" id="Q6BQ07"/>
<evidence type="ECO:0000313" key="2">
    <source>
        <dbReference type="Proteomes" id="UP000000599"/>
    </source>
</evidence>
<sequence>MNIKNINNLNNRLSVYFMHHIFVKIRMSPSPTTTKEVFHLYQNFKKLGGSLEYFEISRGKNGLNTYSNEVSLIYNPSSQLSQLDPFNGTNKNMKETTAELLALRTKLTDTIHSICAIPRYSYVENDEQYVKGEIEIPYKFRLNRDGLKYDKRYSISTSTVNNQFCFISPAPTLENDDKNIMNDSIITNFKSHMRHNFQKFHKFDNITISPAIPNINHIIGRQKLDPLIKQTDGIKYSSLMDLNSDINTMGAETGINLKLQRLSLGFTGFYD</sequence>
<proteinExistence type="predicted"/>
<evidence type="ECO:0000313" key="1">
    <source>
        <dbReference type="EMBL" id="CAG87949.1"/>
    </source>
</evidence>
<protein>
    <submittedName>
        <fullName evidence="1">DEHA2E09306p</fullName>
    </submittedName>
</protein>
<dbReference type="VEuPathDB" id="FungiDB:DEHA2E09306g"/>
<dbReference type="STRING" id="284592.Q6BQ07"/>
<dbReference type="Proteomes" id="UP000000599">
    <property type="component" value="Chromosome E"/>
</dbReference>
<accession>Q6BQ07</accession>
<reference evidence="1 2" key="1">
    <citation type="journal article" date="2004" name="Nature">
        <title>Genome evolution in yeasts.</title>
        <authorList>
            <consortium name="Genolevures"/>
            <person name="Dujon B."/>
            <person name="Sherman D."/>
            <person name="Fischer G."/>
            <person name="Durrens P."/>
            <person name="Casaregola S."/>
            <person name="Lafontaine I."/>
            <person name="de Montigny J."/>
            <person name="Marck C."/>
            <person name="Neuveglise C."/>
            <person name="Talla E."/>
            <person name="Goffard N."/>
            <person name="Frangeul L."/>
            <person name="Aigle M."/>
            <person name="Anthouard V."/>
            <person name="Babour A."/>
            <person name="Barbe V."/>
            <person name="Barnay S."/>
            <person name="Blanchin S."/>
            <person name="Beckerich J.M."/>
            <person name="Beyne E."/>
            <person name="Bleykasten C."/>
            <person name="Boisrame A."/>
            <person name="Boyer J."/>
            <person name="Cattolico L."/>
            <person name="Confanioleri F."/>
            <person name="de Daruvar A."/>
            <person name="Despons L."/>
            <person name="Fabre E."/>
            <person name="Fairhead C."/>
            <person name="Ferry-Dumazet H."/>
            <person name="Groppi A."/>
            <person name="Hantraye F."/>
            <person name="Hennequin C."/>
            <person name="Jauniaux N."/>
            <person name="Joyet P."/>
            <person name="Kachouri R."/>
            <person name="Kerrest A."/>
            <person name="Koszul R."/>
            <person name="Lemaire M."/>
            <person name="Lesur I."/>
            <person name="Ma L."/>
            <person name="Muller H."/>
            <person name="Nicaud J.M."/>
            <person name="Nikolski M."/>
            <person name="Oztas S."/>
            <person name="Ozier-Kalogeropoulos O."/>
            <person name="Pellenz S."/>
            <person name="Potier S."/>
            <person name="Richard G.F."/>
            <person name="Straub M.L."/>
            <person name="Suleau A."/>
            <person name="Swennene D."/>
            <person name="Tekaia F."/>
            <person name="Wesolowski-Louvel M."/>
            <person name="Westhof E."/>
            <person name="Wirth B."/>
            <person name="Zeniou-Meyer M."/>
            <person name="Zivanovic I."/>
            <person name="Bolotin-Fukuhara M."/>
            <person name="Thierry A."/>
            <person name="Bouchier C."/>
            <person name="Caudron B."/>
            <person name="Scarpelli C."/>
            <person name="Gaillardin C."/>
            <person name="Weissenbach J."/>
            <person name="Wincker P."/>
            <person name="Souciet J.L."/>
        </authorList>
    </citation>
    <scope>NUCLEOTIDE SEQUENCE [LARGE SCALE GENOMIC DNA]</scope>
    <source>
        <strain evidence="2">ATCC 36239 / CBS 767 / BCRC 21394 / JCM 1990 / NBRC 0083 / IGC 2968</strain>
    </source>
</reference>
<dbReference type="GeneID" id="2902195"/>
<dbReference type="OrthoDB" id="4076672at2759"/>
<dbReference type="KEGG" id="dha:DEHA2E09306g"/>
<name>Q6BQ07_DEBHA</name>
<dbReference type="OMA" id="IRHNFQK"/>